<proteinExistence type="predicted"/>
<keyword evidence="1" id="KW-1133">Transmembrane helix</keyword>
<gene>
    <name evidence="2" type="ORF">SALINJAH_46</name>
</gene>
<dbReference type="Proteomes" id="UP000203219">
    <property type="component" value="Segment"/>
</dbReference>
<dbReference type="EMBL" id="KX011169">
    <property type="protein sequence ID" value="ANH50689.1"/>
    <property type="molecule type" value="Genomic_DNA"/>
</dbReference>
<evidence type="ECO:0000313" key="2">
    <source>
        <dbReference type="EMBL" id="ANH50689.1"/>
    </source>
</evidence>
<sequence>MIEYNTALKVKLGMIIVTVFYCTFSFVDTPYQYRLMMFGLLSYHLYLFWEDYTILPKGAEVKCLKSTTKY</sequence>
<protein>
    <submittedName>
        <fullName evidence="2">Uncharacterized protein</fullName>
    </submittedName>
</protein>
<dbReference type="RefSeq" id="YP_009282000.1">
    <property type="nucleotide sequence ID" value="NC_031034.1"/>
</dbReference>
<organism evidence="2 3">
    <name type="scientific">Bacillus phage SalinJah</name>
    <dbReference type="NCBI Taxonomy" id="1837830"/>
    <lineage>
        <taxon>Viruses</taxon>
        <taxon>Duplodnaviria</taxon>
        <taxon>Heunggongvirae</taxon>
        <taxon>Uroviricota</taxon>
        <taxon>Caudoviricetes</taxon>
        <taxon>Herelleviridae</taxon>
        <taxon>Bastillevirinae</taxon>
        <taxon>Wphvirus</taxon>
        <taxon>Wphvirus BPS13</taxon>
    </lineage>
</organism>
<evidence type="ECO:0000313" key="3">
    <source>
        <dbReference type="Proteomes" id="UP000203219"/>
    </source>
</evidence>
<dbReference type="GeneID" id="29059940"/>
<evidence type="ECO:0000256" key="1">
    <source>
        <dbReference type="SAM" id="Phobius"/>
    </source>
</evidence>
<feature type="transmembrane region" description="Helical" evidence="1">
    <location>
        <begin position="12"/>
        <end position="27"/>
    </location>
</feature>
<name>A0A173GCB7_9CAUD</name>
<dbReference type="KEGG" id="vg:29059940"/>
<reference evidence="3" key="1">
    <citation type="submission" date="2016-04" db="EMBL/GenBank/DDBJ databases">
        <authorList>
            <person name="Adebesin M.O."/>
            <person name="Ahama K."/>
            <person name="Alekasir E.M."/>
            <person name="Ali S."/>
            <person name="Aligholizadeh E."/>
            <person name="Allison J.M."/>
            <person name="Alzaher A."/>
            <person name="Andaya C.D."/>
            <person name="Asfaw S."/>
            <person name="Bansal N."/>
            <person name="Beauchard M.A."/>
            <person name="Betancourt K.A."/>
            <person name="Bhatia B."/>
            <person name="Boretti N.A."/>
            <person name="Brondi J.N."/>
            <person name="Byrd C.E."/>
            <person name="Cao A."/>
            <person name="Cardosa E.A."/>
            <person name="Carter A."/>
            <person name="Chen S."/>
            <person name="Chen Y."/>
            <person name="Clara V.K."/>
            <person name="Cobuzzi M."/>
            <person name="Conn O.L."/>
            <person name="Crosby I.A."/>
            <person name="Daly S.B."/>
            <person name="Depaz I.X."/>
            <person name="Dhaurali S."/>
            <person name="Dowdy K.M."/>
            <person name="Edokobi N.B."/>
            <person name="Ekanayake A.B."/>
            <person name="Ekekwe S.O."/>
            <person name="Emond M.A."/>
            <person name="Endres L."/>
            <person name="Eng S."/>
            <person name="Felkoski S.A."/>
            <person name="Gant C.D."/>
            <person name="Gaskin B."/>
            <person name="Gondal S."/>
            <person name="Gutmann J."/>
            <person name="Ha T.-A."/>
            <person name="Habteyes H."/>
            <person name="Hariri O."/>
            <person name="Healey R.M."/>
            <person name="Heins J.L."/>
            <person name="Henderson A.L."/>
            <person name="Hernandez F.M."/>
            <person name="Hoang P.T."/>
            <person name="Hope K.T."/>
            <person name="Husna A."/>
            <person name="Hussain A."/>
            <person name="Imani O."/>
            <person name="Jackson N.L."/>
            <person name="Jacob V.M."/>
            <person name="Kang C."/>
            <person name="Kantov R.M."/>
            <person name="Kavuru S."/>
            <person name="Kerr M.S."/>
            <person name="Khan O.A."/>
            <person name="Khan T.M."/>
            <person name="King T."/>
            <person name="Kulkarni R."/>
            <person name="Li A."/>
            <person name="Maczka C."/>
            <person name="Maisonet E."/>
            <person name="Majethia P.M."/>
            <person name="Malik D.A."/>
            <person name="Mariam A."/>
            <person name="Marquess E.B."/>
            <person name="Mattison J."/>
            <person name="Mcdonald N."/>
            <person name="Mehr S."/>
            <person name="Mengers S.R."/>
            <person name="Michaels D.P."/>
            <person name="Mondal S."/>
            <person name="Monney D.B."/>
            <person name="Nakhleh S.I."/>
            <person name="Ndubuizu N.C."/>
            <person name="Nguyen A.H."/>
            <person name="Nguyen K.M."/>
            <person name="Nguyen M.T."/>
            <person name="Nicholas M.L."/>
            <person name="Nimalan J.P."/>
            <person name="O'Connell R.A."/>
            <person name="Odoi E."/>
            <person name="Ojo L."/>
            <person name="Okoye A.E."/>
            <person name="Olateru-Olagbegi O."/>
            <person name="Osei K.V."/>
            <person name="Osei-Tutu A."/>
            <person name="Palilla A.M."/>
            <person name="Pancholi S."/>
            <person name="Park J.H."/>
            <person name="Patel K."/>
            <person name="Patel P."/>
            <person name="Pennington E."/>
            <person name="Peterson R.E."/>
            <person name="Pon J."/>
            <person name="Pourkarim H."/>
            <person name="Reed M.L."/>
            <person name="Rottman V."/>
            <person name="Salazar J."/>
            <person name="Samet S."/>
            <person name="Sendze O."/>
            <person name="Stelmack M.A."/>
            <person name="Stinnett R."/>
            <person name="Tchouaga A.L."/>
            <person name="Thompson E.M."/>
            <person name="Tran N.G."/>
            <person name="Truong T."/>
            <person name="Udo J.A."/>
            <person name="Verona L.T."/>
            <person name="Vu T.-Q."/>
            <person name="Wade J."/>
            <person name="Wang N.Q."/>
            <person name="Waters Z.M."/>
            <person name="Wellman R.J."/>
            <person name="Woldegabreal S."/>
            <person name="Yee A.C."/>
            <person name="Yirefu M."/>
            <person name="Zahangir S."/>
            <person name="Zhai Y."/>
            <person name="Devine C.L."/>
            <person name="Liao K."/>
            <person name="Prasad P.K."/>
            <person name="Ruthenberg K.J."/>
            <person name="Shonk J.A."/>
            <person name="Way M."/>
            <person name="Yousufi H.K."/>
            <person name="Cao L."/>
            <person name="Fox J."/>
            <person name="Hobbs E."/>
            <person name="Kilic S."/>
            <person name="Nunn R."/>
            <person name="Patel R."/>
            <person name="Rubenstein M."/>
            <person name="Cresawn S.G."/>
            <person name="Russell D.A."/>
            <person name="Pope W.H."/>
            <person name="Jacobs-Sera D."/>
            <person name="Hendrix R.W."/>
            <person name="Hatfull G.F."/>
            <person name="Erill I."/>
            <person name="Caruso S.M."/>
        </authorList>
    </citation>
    <scope>NUCLEOTIDE SEQUENCE [LARGE SCALE GENOMIC DNA]</scope>
</reference>
<accession>A0A173GCB7</accession>
<keyword evidence="1" id="KW-0472">Membrane</keyword>
<keyword evidence="1" id="KW-0812">Transmembrane</keyword>